<evidence type="ECO:0000313" key="3">
    <source>
        <dbReference type="Proteomes" id="UP000827974"/>
    </source>
</evidence>
<reference evidence="2 3" key="1">
    <citation type="submission" date="2021-06" db="EMBL/GenBank/DDBJ databases">
        <title>Complete genome sequence of Erwinia phage pEa_SNUABM_2.</title>
        <authorList>
            <person name="Kim S.G."/>
            <person name="Park S.C."/>
        </authorList>
    </citation>
    <scope>NUCLEOTIDE SEQUENCE [LARGE SCALE GENOMIC DNA]</scope>
</reference>
<feature type="compositionally biased region" description="Acidic residues" evidence="1">
    <location>
        <begin position="106"/>
        <end position="129"/>
    </location>
</feature>
<proteinExistence type="predicted"/>
<feature type="region of interest" description="Disordered" evidence="1">
    <location>
        <begin position="104"/>
        <end position="129"/>
    </location>
</feature>
<organism evidence="2 3">
    <name type="scientific">Erwinia phage pEa_SNUABM_2</name>
    <dbReference type="NCBI Taxonomy" id="2869547"/>
    <lineage>
        <taxon>Viruses</taxon>
        <taxon>Duplodnaviria</taxon>
        <taxon>Heunggongvirae</taxon>
        <taxon>Uroviricota</taxon>
        <taxon>Caudoviricetes</taxon>
        <taxon>Alexandravirus</taxon>
        <taxon>Alexandravirus SNUABM2</taxon>
    </lineage>
</organism>
<evidence type="ECO:0000313" key="2">
    <source>
        <dbReference type="EMBL" id="QZE59252.1"/>
    </source>
</evidence>
<accession>A0AAE7XPN7</accession>
<gene>
    <name evidence="2" type="ORF">pEaSNUABM2_00008</name>
</gene>
<keyword evidence="3" id="KW-1185">Reference proteome</keyword>
<protein>
    <submittedName>
        <fullName evidence="2">Uncharacterized protein</fullName>
    </submittedName>
</protein>
<sequence>MSGLFPHRVITQKEGFVFIVQPADDTDPEAVEAAQDIEALLVEAWPTAPSELSVNDVRDPEEAELVFADIMQLLEEAEREEAHQIVISGIVVVGELAVVTCMLTGEDLESDDEEDEDNDSVEVDEEEFD</sequence>
<evidence type="ECO:0000256" key="1">
    <source>
        <dbReference type="SAM" id="MobiDB-lite"/>
    </source>
</evidence>
<dbReference type="Proteomes" id="UP000827974">
    <property type="component" value="Segment"/>
</dbReference>
<dbReference type="EMBL" id="MZ443786">
    <property type="protein sequence ID" value="QZE59252.1"/>
    <property type="molecule type" value="Genomic_DNA"/>
</dbReference>
<name>A0AAE7XPN7_9CAUD</name>